<dbReference type="InterPro" id="IPR000595">
    <property type="entry name" value="cNMP-bd_dom"/>
</dbReference>
<keyword evidence="7" id="KW-1185">Reference proteome</keyword>
<comment type="caution">
    <text evidence="6">The sequence shown here is derived from an EMBL/GenBank/DDBJ whole genome shotgun (WGS) entry which is preliminary data.</text>
</comment>
<dbReference type="Proteomes" id="UP001055039">
    <property type="component" value="Unassembled WGS sequence"/>
</dbReference>
<dbReference type="PANTHER" id="PTHR24567">
    <property type="entry name" value="CRP FAMILY TRANSCRIPTIONAL REGULATORY PROTEIN"/>
    <property type="match status" value="1"/>
</dbReference>
<dbReference type="SUPFAM" id="SSF51206">
    <property type="entry name" value="cAMP-binding domain-like"/>
    <property type="match status" value="1"/>
</dbReference>
<dbReference type="PROSITE" id="PS00042">
    <property type="entry name" value="HTH_CRP_1"/>
    <property type="match status" value="1"/>
</dbReference>
<name>A0ABQ4ULV8_9HYPH</name>
<keyword evidence="1" id="KW-0805">Transcription regulation</keyword>
<evidence type="ECO:0000256" key="2">
    <source>
        <dbReference type="ARBA" id="ARBA00023125"/>
    </source>
</evidence>
<dbReference type="PANTHER" id="PTHR24567:SF75">
    <property type="entry name" value="FUMARATE AND NITRATE REDUCTION REGULATORY PROTEIN"/>
    <property type="match status" value="1"/>
</dbReference>
<dbReference type="Gene3D" id="1.10.10.10">
    <property type="entry name" value="Winged helix-like DNA-binding domain superfamily/Winged helix DNA-binding domain"/>
    <property type="match status" value="1"/>
</dbReference>
<protein>
    <submittedName>
        <fullName evidence="6">Nitrogen fixation regulation protein FixK</fullName>
    </submittedName>
</protein>
<dbReference type="Pfam" id="PF00027">
    <property type="entry name" value="cNMP_binding"/>
    <property type="match status" value="1"/>
</dbReference>
<dbReference type="InterPro" id="IPR018335">
    <property type="entry name" value="Tscrpt_reg_HTH_Crp-type_CS"/>
</dbReference>
<proteinExistence type="predicted"/>
<dbReference type="SUPFAM" id="SSF46785">
    <property type="entry name" value="Winged helix' DNA-binding domain"/>
    <property type="match status" value="1"/>
</dbReference>
<dbReference type="InterPro" id="IPR036388">
    <property type="entry name" value="WH-like_DNA-bd_sf"/>
</dbReference>
<dbReference type="InterPro" id="IPR018490">
    <property type="entry name" value="cNMP-bd_dom_sf"/>
</dbReference>
<keyword evidence="2" id="KW-0238">DNA-binding</keyword>
<gene>
    <name evidence="6" type="primary">fixK_3</name>
    <name evidence="6" type="ORF">LNAOJCKE_4875</name>
</gene>
<reference evidence="6" key="2">
    <citation type="submission" date="2021-08" db="EMBL/GenBank/DDBJ databases">
        <authorList>
            <person name="Tani A."/>
            <person name="Ola A."/>
            <person name="Ogura Y."/>
            <person name="Katsura K."/>
            <person name="Hayashi T."/>
        </authorList>
    </citation>
    <scope>NUCLEOTIDE SEQUENCE</scope>
    <source>
        <strain evidence="6">NBRC 15686</strain>
    </source>
</reference>
<dbReference type="Pfam" id="PF13545">
    <property type="entry name" value="HTH_Crp_2"/>
    <property type="match status" value="1"/>
</dbReference>
<feature type="domain" description="HTH crp-type" evidence="5">
    <location>
        <begin position="168"/>
        <end position="242"/>
    </location>
</feature>
<keyword evidence="3" id="KW-0804">Transcription</keyword>
<dbReference type="InterPro" id="IPR036390">
    <property type="entry name" value="WH_DNA-bd_sf"/>
</dbReference>
<organism evidence="6 7">
    <name type="scientific">Methylorubrum aminovorans</name>
    <dbReference type="NCBI Taxonomy" id="269069"/>
    <lineage>
        <taxon>Bacteria</taxon>
        <taxon>Pseudomonadati</taxon>
        <taxon>Pseudomonadota</taxon>
        <taxon>Alphaproteobacteria</taxon>
        <taxon>Hyphomicrobiales</taxon>
        <taxon>Methylobacteriaceae</taxon>
        <taxon>Methylorubrum</taxon>
    </lineage>
</organism>
<dbReference type="PRINTS" id="PR00034">
    <property type="entry name" value="HTHCRP"/>
</dbReference>
<evidence type="ECO:0000256" key="1">
    <source>
        <dbReference type="ARBA" id="ARBA00023015"/>
    </source>
</evidence>
<dbReference type="SMART" id="SM00419">
    <property type="entry name" value="HTH_CRP"/>
    <property type="match status" value="1"/>
</dbReference>
<dbReference type="SMART" id="SM00100">
    <property type="entry name" value="cNMP"/>
    <property type="match status" value="1"/>
</dbReference>
<dbReference type="CDD" id="cd00092">
    <property type="entry name" value="HTH_CRP"/>
    <property type="match status" value="1"/>
</dbReference>
<dbReference type="PROSITE" id="PS51063">
    <property type="entry name" value="HTH_CRP_2"/>
    <property type="match status" value="1"/>
</dbReference>
<dbReference type="InterPro" id="IPR050397">
    <property type="entry name" value="Env_Response_Regulators"/>
</dbReference>
<evidence type="ECO:0000259" key="4">
    <source>
        <dbReference type="PROSITE" id="PS50042"/>
    </source>
</evidence>
<dbReference type="InterPro" id="IPR014710">
    <property type="entry name" value="RmlC-like_jellyroll"/>
</dbReference>
<dbReference type="InterPro" id="IPR012318">
    <property type="entry name" value="HTH_CRP"/>
</dbReference>
<evidence type="ECO:0000313" key="7">
    <source>
        <dbReference type="Proteomes" id="UP001055039"/>
    </source>
</evidence>
<reference evidence="6" key="1">
    <citation type="journal article" date="2021" name="Front. Microbiol.">
        <title>Comprehensive Comparative Genomics and Phenotyping of Methylobacterium Species.</title>
        <authorList>
            <person name="Alessa O."/>
            <person name="Ogura Y."/>
            <person name="Fujitani Y."/>
            <person name="Takami H."/>
            <person name="Hayashi T."/>
            <person name="Sahin N."/>
            <person name="Tani A."/>
        </authorList>
    </citation>
    <scope>NUCLEOTIDE SEQUENCE</scope>
    <source>
        <strain evidence="6">NBRC 15686</strain>
    </source>
</reference>
<accession>A0ABQ4ULV8</accession>
<dbReference type="Gene3D" id="2.60.120.10">
    <property type="entry name" value="Jelly Rolls"/>
    <property type="match status" value="1"/>
</dbReference>
<dbReference type="CDD" id="cd00038">
    <property type="entry name" value="CAP_ED"/>
    <property type="match status" value="1"/>
</dbReference>
<evidence type="ECO:0000313" key="6">
    <source>
        <dbReference type="EMBL" id="GJE67643.1"/>
    </source>
</evidence>
<sequence>MTTVPPGTKAEPCARIERGQGCGVERCGLCEARAVSICNAIEEDQLSELARATTVVELAPGEVFRNEGASPEYLFNIISGSVKLFKLLADGRRAVIGFLTVGDFIGFGRPDAVPCSAEALTNVRLCRFERGKFRVLLETYPKLERRLLAVASDEVAAGQEHMTLLGRLTADERVARFLLARAEASQRLGGSSKDLELPMTRSDIADYLGLTIETVSRVFTRLRRKGLIDYKTARSVTLQDRPGLLAISEGG</sequence>
<dbReference type="EMBL" id="BPRC01000030">
    <property type="protein sequence ID" value="GJE67643.1"/>
    <property type="molecule type" value="Genomic_DNA"/>
</dbReference>
<evidence type="ECO:0000256" key="3">
    <source>
        <dbReference type="ARBA" id="ARBA00023163"/>
    </source>
</evidence>
<evidence type="ECO:0000259" key="5">
    <source>
        <dbReference type="PROSITE" id="PS51063"/>
    </source>
</evidence>
<dbReference type="PROSITE" id="PS50042">
    <property type="entry name" value="CNMP_BINDING_3"/>
    <property type="match status" value="1"/>
</dbReference>
<feature type="domain" description="Cyclic nucleotide-binding" evidence="4">
    <location>
        <begin position="37"/>
        <end position="106"/>
    </location>
</feature>